<accession>A0ABT8SES0</accession>
<organism evidence="5 6">
    <name type="scientific">Variovorax ginsengisoli</name>
    <dbReference type="NCBI Taxonomy" id="363844"/>
    <lineage>
        <taxon>Bacteria</taxon>
        <taxon>Pseudomonadati</taxon>
        <taxon>Pseudomonadota</taxon>
        <taxon>Betaproteobacteria</taxon>
        <taxon>Burkholderiales</taxon>
        <taxon>Comamonadaceae</taxon>
        <taxon>Variovorax</taxon>
    </lineage>
</organism>
<feature type="domain" description="Leucine-binding protein" evidence="4">
    <location>
        <begin position="48"/>
        <end position="400"/>
    </location>
</feature>
<dbReference type="RefSeq" id="WP_301815815.1">
    <property type="nucleotide sequence ID" value="NZ_JAUJZH010000040.1"/>
</dbReference>
<comment type="similarity">
    <text evidence="1">Belongs to the leucine-binding protein family.</text>
</comment>
<dbReference type="InterPro" id="IPR019546">
    <property type="entry name" value="TAT_signal_bac_arc"/>
</dbReference>
<dbReference type="Proteomes" id="UP001169027">
    <property type="component" value="Unassembled WGS sequence"/>
</dbReference>
<dbReference type="Pfam" id="PF13458">
    <property type="entry name" value="Peripla_BP_6"/>
    <property type="match status" value="1"/>
</dbReference>
<evidence type="ECO:0000256" key="1">
    <source>
        <dbReference type="ARBA" id="ARBA00010062"/>
    </source>
</evidence>
<dbReference type="InterPro" id="IPR006311">
    <property type="entry name" value="TAT_signal"/>
</dbReference>
<dbReference type="InterPro" id="IPR028082">
    <property type="entry name" value="Peripla_BP_I"/>
</dbReference>
<dbReference type="Gene3D" id="3.40.50.2300">
    <property type="match status" value="2"/>
</dbReference>
<dbReference type="InterPro" id="IPR028081">
    <property type="entry name" value="Leu-bd"/>
</dbReference>
<dbReference type="SUPFAM" id="SSF53822">
    <property type="entry name" value="Periplasmic binding protein-like I"/>
    <property type="match status" value="1"/>
</dbReference>
<comment type="caution">
    <text evidence="5">The sequence shown here is derived from an EMBL/GenBank/DDBJ whole genome shotgun (WGS) entry which is preliminary data.</text>
</comment>
<dbReference type="PROSITE" id="PS51318">
    <property type="entry name" value="TAT"/>
    <property type="match status" value="1"/>
</dbReference>
<dbReference type="PANTHER" id="PTHR30483">
    <property type="entry name" value="LEUCINE-SPECIFIC-BINDING PROTEIN"/>
    <property type="match status" value="1"/>
</dbReference>
<dbReference type="InterPro" id="IPR051010">
    <property type="entry name" value="BCAA_transport"/>
</dbReference>
<evidence type="ECO:0000313" key="5">
    <source>
        <dbReference type="EMBL" id="MDO1537417.1"/>
    </source>
</evidence>
<evidence type="ECO:0000256" key="3">
    <source>
        <dbReference type="SAM" id="SignalP"/>
    </source>
</evidence>
<evidence type="ECO:0000259" key="4">
    <source>
        <dbReference type="Pfam" id="PF13458"/>
    </source>
</evidence>
<dbReference type="CDD" id="cd06337">
    <property type="entry name" value="PBP1_ABC_ligand_binding-like"/>
    <property type="match status" value="1"/>
</dbReference>
<proteinExistence type="inferred from homology"/>
<name>A0ABT8SES0_9BURK</name>
<evidence type="ECO:0000256" key="2">
    <source>
        <dbReference type="ARBA" id="ARBA00022729"/>
    </source>
</evidence>
<dbReference type="NCBIfam" id="TIGR01409">
    <property type="entry name" value="TAT_signal_seq"/>
    <property type="match status" value="1"/>
</dbReference>
<gene>
    <name evidence="5" type="ORF">Q2T77_34745</name>
</gene>
<dbReference type="PANTHER" id="PTHR30483:SF6">
    <property type="entry name" value="PERIPLASMIC BINDING PROTEIN OF ABC TRANSPORTER FOR NATURAL AMINO ACIDS"/>
    <property type="match status" value="1"/>
</dbReference>
<sequence length="437" mass="46965">MTTANDTQTATVAGLSSSRRDLLRGAAALTAVAALGQASLAWAADKDTIKIGYISPKTGPFSPFAEADDFILDQVRKTLSDGLVVGGKKYKVEILARDDQSSPDRQSNLAAELINKENIDLMLAQVAIGPNASQQCELNGVPCLSTVGPWQAWMFPLKGDPSKGFKSAFHFFWGLEDIADVYLDIWQGVPSNKVIGSAFSNDVPGNAMGDMKLGMPAAFTKAGYKIVDIGRFPVGADDFSSYIQAFKKENVEIVTGLFNPPEWASFVKQSAQMGFKPKAATVAKALLFPGGVAALGPRADGMSTEIWWTPAYPFKSSLTGQTAKQFADAYTAATKREWTQPLGVVHALFETGIQALKASGDPKDPVKVANALRVMKHDTIIGKLDFTSSGIKNVSKMRVVGGQWRILNGGKPELFITNNKTAPEIPVQRKFELLAIA</sequence>
<reference evidence="5" key="1">
    <citation type="submission" date="2023-06" db="EMBL/GenBank/DDBJ databases">
        <authorList>
            <person name="Jiang Y."/>
            <person name="Liu Q."/>
        </authorList>
    </citation>
    <scope>NUCLEOTIDE SEQUENCE</scope>
    <source>
        <strain evidence="5">CGMCC 1.12090</strain>
    </source>
</reference>
<evidence type="ECO:0000313" key="6">
    <source>
        <dbReference type="Proteomes" id="UP001169027"/>
    </source>
</evidence>
<feature type="chain" id="PRO_5045919188" evidence="3">
    <location>
        <begin position="44"/>
        <end position="437"/>
    </location>
</feature>
<keyword evidence="6" id="KW-1185">Reference proteome</keyword>
<keyword evidence="2 3" id="KW-0732">Signal</keyword>
<dbReference type="EMBL" id="JAUKVY010000040">
    <property type="protein sequence ID" value="MDO1537417.1"/>
    <property type="molecule type" value="Genomic_DNA"/>
</dbReference>
<protein>
    <submittedName>
        <fullName evidence="5">ABC transporter substrate-binding protein</fullName>
    </submittedName>
</protein>
<feature type="signal peptide" evidence="3">
    <location>
        <begin position="1"/>
        <end position="43"/>
    </location>
</feature>